<evidence type="ECO:0000256" key="2">
    <source>
        <dbReference type="ARBA" id="ARBA00022801"/>
    </source>
</evidence>
<dbReference type="GO" id="GO:0004198">
    <property type="term" value="F:calcium-dependent cysteine-type endopeptidase activity"/>
    <property type="evidence" value="ECO:0007669"/>
    <property type="project" value="InterPro"/>
</dbReference>
<evidence type="ECO:0000256" key="3">
    <source>
        <dbReference type="ARBA" id="ARBA00022807"/>
    </source>
</evidence>
<keyword evidence="7" id="KW-1185">Reference proteome</keyword>
<dbReference type="EMBL" id="CAMPGE010015173">
    <property type="protein sequence ID" value="CAI2373810.1"/>
    <property type="molecule type" value="Genomic_DNA"/>
</dbReference>
<name>A0AAD1XJJ9_EUPCR</name>
<dbReference type="Pfam" id="PF00648">
    <property type="entry name" value="Peptidase_C2"/>
    <property type="match status" value="1"/>
</dbReference>
<dbReference type="Gene3D" id="2.60.120.380">
    <property type="match status" value="1"/>
</dbReference>
<dbReference type="Proteomes" id="UP001295684">
    <property type="component" value="Unassembled WGS sequence"/>
</dbReference>
<dbReference type="PANTHER" id="PTHR46143">
    <property type="entry name" value="CALPAIN-7"/>
    <property type="match status" value="1"/>
</dbReference>
<evidence type="ECO:0000313" key="6">
    <source>
        <dbReference type="EMBL" id="CAI2373810.1"/>
    </source>
</evidence>
<dbReference type="InterPro" id="IPR036213">
    <property type="entry name" value="Calpain_III_sf"/>
</dbReference>
<dbReference type="Gene3D" id="3.90.70.10">
    <property type="entry name" value="Cysteine proteinases"/>
    <property type="match status" value="1"/>
</dbReference>
<evidence type="ECO:0000256" key="1">
    <source>
        <dbReference type="ARBA" id="ARBA00022670"/>
    </source>
</evidence>
<dbReference type="SMART" id="SM00230">
    <property type="entry name" value="CysPc"/>
    <property type="match status" value="1"/>
</dbReference>
<dbReference type="InterPro" id="IPR051297">
    <property type="entry name" value="PalB/RIM13"/>
</dbReference>
<keyword evidence="1" id="KW-0645">Protease</keyword>
<comment type="caution">
    <text evidence="4">Lacks conserved residue(s) required for the propagation of feature annotation.</text>
</comment>
<dbReference type="SUPFAM" id="SSF54001">
    <property type="entry name" value="Cysteine proteinases"/>
    <property type="match status" value="1"/>
</dbReference>
<dbReference type="GO" id="GO:0006508">
    <property type="term" value="P:proteolysis"/>
    <property type="evidence" value="ECO:0007669"/>
    <property type="project" value="UniProtKB-KW"/>
</dbReference>
<evidence type="ECO:0000313" key="7">
    <source>
        <dbReference type="Proteomes" id="UP001295684"/>
    </source>
</evidence>
<dbReference type="InterPro" id="IPR038765">
    <property type="entry name" value="Papain-like_cys_pep_sf"/>
</dbReference>
<gene>
    <name evidence="6" type="ORF">ECRASSUSDP1_LOCUS15159</name>
</gene>
<comment type="caution">
    <text evidence="6">The sequence shown here is derived from an EMBL/GenBank/DDBJ whole genome shotgun (WGS) entry which is preliminary data.</text>
</comment>
<sequence length="978" mass="113112">MGAGCCNLNKNGPKKSIRIYPETAEGLQTEPNEIIPVKINHMEDIDIKDHEESKIEKESSQEILNQPIEIPEIDDKKSSDIKINKSSQSIANPSLIRSRRGALESLQHKSSIILQNSYVNETMRSVLNFHPDDIIVNKNERRKKSATNSSLLKTFAGLKSKGVSPNPILESVRLLKNKRHLSEHQIIMVSQEMRRIFHKQYFSTGDWEKYAKEHPEISHLDKKEIERLDNLNDSELFKEVSQFMDPRDIISMFSIDKRATGTNIFRKDHDNIVQLSTLSTNPKKREQSKKQRLHKSGKIELEENFNNYSETYQDALLEEDEDSQRGPNEAMYIDVEKIPANSMLTFEESLQRQKEILDKSSKVRNSIMPIWDTRKHAKAKFYKTVENDYDETDDYKSNSDFPDYKCKCIQDMSENPEIMTKELDPSKIIMGKLKPSISFACALISIANYDAQFSKSIIGSLVYPNKSNNPLFSKSGIYGVKARFNGTQRLVLINDKLPYNSDSEEIFTTHTDQFVIQLLEKATAKIYGKRYSSISSNPSIEMHHFIGWIPEIVKFTDVNNKDNLWSRMKQNFKEGNIILGVNIANEEEEAKLYSSDTEFTHEDSPILAILDIREFKEHKLMKCANPSGGFTSFNIYKPNETHSLTGELIEPVVLPSGTTRKIESTFWLKWEDVLSYYTQINLCWNPSIYPFKKQIHSYWKHRYSPESEYPNLGGKFIDEKYCVEYCPQFVFTIPPHKDDFEVRIFLQRHMQSFDHNGDRFISFKLFSFEGYRAIYPDDNLRSFQYSRREMCSDVFIFENSTTDESYILAILKGDDLDKSDEVQFTLDVLSFIDIDIKELPEPVIEESYQVKGKWNLKRPGGDLLSEHSVNNPHYKLTVIEPAHVQIKAECDKNSIMVVIFEGGNKISETPFSHITKNKNPGCYSCGFSCLETTLDPGVYTVILCTEEISLCEKYRIVFNLMEDTRLSYSEDLLFEKIP</sequence>
<keyword evidence="2" id="KW-0378">Hydrolase</keyword>
<dbReference type="InterPro" id="IPR001300">
    <property type="entry name" value="Peptidase_C2_calpain_cat"/>
</dbReference>
<evidence type="ECO:0000256" key="4">
    <source>
        <dbReference type="PROSITE-ProRule" id="PRU00239"/>
    </source>
</evidence>
<keyword evidence="3" id="KW-0788">Thiol protease</keyword>
<dbReference type="PANTHER" id="PTHR46143:SF1">
    <property type="entry name" value="CALPAIN-7"/>
    <property type="match status" value="1"/>
</dbReference>
<reference evidence="6" key="1">
    <citation type="submission" date="2023-07" db="EMBL/GenBank/DDBJ databases">
        <authorList>
            <consortium name="AG Swart"/>
            <person name="Singh M."/>
            <person name="Singh A."/>
            <person name="Seah K."/>
            <person name="Emmerich C."/>
        </authorList>
    </citation>
    <scope>NUCLEOTIDE SEQUENCE</scope>
    <source>
        <strain evidence="6">DP1</strain>
    </source>
</reference>
<dbReference type="SUPFAM" id="SSF49758">
    <property type="entry name" value="Calpain large subunit, middle domain (domain III)"/>
    <property type="match status" value="2"/>
</dbReference>
<protein>
    <recommendedName>
        <fullName evidence="5">Calpain catalytic domain-containing protein</fullName>
    </recommendedName>
</protein>
<dbReference type="AlphaFoldDB" id="A0AAD1XJJ9"/>
<organism evidence="6 7">
    <name type="scientific">Euplotes crassus</name>
    <dbReference type="NCBI Taxonomy" id="5936"/>
    <lineage>
        <taxon>Eukaryota</taxon>
        <taxon>Sar</taxon>
        <taxon>Alveolata</taxon>
        <taxon>Ciliophora</taxon>
        <taxon>Intramacronucleata</taxon>
        <taxon>Spirotrichea</taxon>
        <taxon>Hypotrichia</taxon>
        <taxon>Euplotida</taxon>
        <taxon>Euplotidae</taxon>
        <taxon>Moneuplotes</taxon>
    </lineage>
</organism>
<feature type="domain" description="Calpain catalytic" evidence="5">
    <location>
        <begin position="410"/>
        <end position="686"/>
    </location>
</feature>
<dbReference type="PROSITE" id="PS50203">
    <property type="entry name" value="CALPAIN_CAT"/>
    <property type="match status" value="1"/>
</dbReference>
<accession>A0AAD1XJJ9</accession>
<proteinExistence type="predicted"/>
<evidence type="ECO:0000259" key="5">
    <source>
        <dbReference type="PROSITE" id="PS50203"/>
    </source>
</evidence>